<protein>
    <submittedName>
        <fullName evidence="2">Uncharacterized protein</fullName>
    </submittedName>
</protein>
<dbReference type="AlphaFoldDB" id="A0AAP0PYB8"/>
<feature type="compositionally biased region" description="Polar residues" evidence="1">
    <location>
        <begin position="52"/>
        <end position="70"/>
    </location>
</feature>
<dbReference type="Proteomes" id="UP001419268">
    <property type="component" value="Unassembled WGS sequence"/>
</dbReference>
<sequence length="123" mass="14167">MRRREDEQRERRLAVQRRASEGIDAREIVNEQQQLAQWRVKGGASENHKVARTTSEAASHEQNSGETVGSNEALMARALVEEQNLEVETPLNVLNFKDSIVDEHPVRLWLLLEFYRSVAQVCR</sequence>
<organism evidence="2 3">
    <name type="scientific">Stephania cephalantha</name>
    <dbReference type="NCBI Taxonomy" id="152367"/>
    <lineage>
        <taxon>Eukaryota</taxon>
        <taxon>Viridiplantae</taxon>
        <taxon>Streptophyta</taxon>
        <taxon>Embryophyta</taxon>
        <taxon>Tracheophyta</taxon>
        <taxon>Spermatophyta</taxon>
        <taxon>Magnoliopsida</taxon>
        <taxon>Ranunculales</taxon>
        <taxon>Menispermaceae</taxon>
        <taxon>Menispermoideae</taxon>
        <taxon>Cissampelideae</taxon>
        <taxon>Stephania</taxon>
    </lineage>
</organism>
<keyword evidence="3" id="KW-1185">Reference proteome</keyword>
<proteinExistence type="predicted"/>
<name>A0AAP0PYB8_9MAGN</name>
<reference evidence="2 3" key="1">
    <citation type="submission" date="2024-01" db="EMBL/GenBank/DDBJ databases">
        <title>Genome assemblies of Stephania.</title>
        <authorList>
            <person name="Yang L."/>
        </authorList>
    </citation>
    <scope>NUCLEOTIDE SEQUENCE [LARGE SCALE GENOMIC DNA]</scope>
    <source>
        <strain evidence="2">JXDWG</strain>
        <tissue evidence="2">Leaf</tissue>
    </source>
</reference>
<evidence type="ECO:0000313" key="2">
    <source>
        <dbReference type="EMBL" id="KAK9157151.1"/>
    </source>
</evidence>
<comment type="caution">
    <text evidence="2">The sequence shown here is derived from an EMBL/GenBank/DDBJ whole genome shotgun (WGS) entry which is preliminary data.</text>
</comment>
<evidence type="ECO:0000313" key="3">
    <source>
        <dbReference type="Proteomes" id="UP001419268"/>
    </source>
</evidence>
<dbReference type="EMBL" id="JBBNAG010000002">
    <property type="protein sequence ID" value="KAK9157151.1"/>
    <property type="molecule type" value="Genomic_DNA"/>
</dbReference>
<accession>A0AAP0PYB8</accession>
<evidence type="ECO:0000256" key="1">
    <source>
        <dbReference type="SAM" id="MobiDB-lite"/>
    </source>
</evidence>
<gene>
    <name evidence="2" type="ORF">Scep_003725</name>
</gene>
<feature type="region of interest" description="Disordered" evidence="1">
    <location>
        <begin position="40"/>
        <end position="72"/>
    </location>
</feature>